<evidence type="ECO:0000313" key="3">
    <source>
        <dbReference type="Proteomes" id="UP001265700"/>
    </source>
</evidence>
<dbReference type="Proteomes" id="UP001265700">
    <property type="component" value="Unassembled WGS sequence"/>
</dbReference>
<organism evidence="2 3">
    <name type="scientific">Hydrogenophaga palleronii</name>
    <dbReference type="NCBI Taxonomy" id="65655"/>
    <lineage>
        <taxon>Bacteria</taxon>
        <taxon>Pseudomonadati</taxon>
        <taxon>Pseudomonadota</taxon>
        <taxon>Betaproteobacteria</taxon>
        <taxon>Burkholderiales</taxon>
        <taxon>Comamonadaceae</taxon>
        <taxon>Hydrogenophaga</taxon>
    </lineage>
</organism>
<dbReference type="HAMAP" id="MF_00775">
    <property type="entry name" value="UPF0311"/>
    <property type="match status" value="1"/>
</dbReference>
<gene>
    <name evidence="2" type="ORF">J2W49_004148</name>
</gene>
<accession>A0ABU1WS92</accession>
<dbReference type="EMBL" id="JAVDWU010000010">
    <property type="protein sequence ID" value="MDR7152172.1"/>
    <property type="molecule type" value="Genomic_DNA"/>
</dbReference>
<protein>
    <recommendedName>
        <fullName evidence="1">UPF0311 protein J2W49_004148</fullName>
    </recommendedName>
</protein>
<sequence length="161" mass="17482">MTLPIPLLEPVMDLTVHVATPIEAGEVIGLNSRGKRRIIPITGGTVSGRINGRVMAGGADFQLVVSATSADLDARYLLQLDDEAWAGAHVFVQNRALRRGSPEDIAKLVRGEPVDPAAIYFRCAPTFEVSHPALAWMTESLFVGTGARFPDRVEVRFFRVA</sequence>
<comment type="caution">
    <text evidence="2">The sequence shown here is derived from an EMBL/GenBank/DDBJ whole genome shotgun (WGS) entry which is preliminary data.</text>
</comment>
<evidence type="ECO:0000313" key="2">
    <source>
        <dbReference type="EMBL" id="MDR7152172.1"/>
    </source>
</evidence>
<dbReference type="PANTHER" id="PTHR37315:SF1">
    <property type="entry name" value="UPF0311 PROTEIN BLR7842"/>
    <property type="match status" value="1"/>
</dbReference>
<evidence type="ECO:0000256" key="1">
    <source>
        <dbReference type="HAMAP-Rule" id="MF_00775"/>
    </source>
</evidence>
<name>A0ABU1WS92_9BURK</name>
<dbReference type="RefSeq" id="WP_310320646.1">
    <property type="nucleotide sequence ID" value="NZ_JAVDWU010000010.1"/>
</dbReference>
<comment type="similarity">
    <text evidence="1">Belongs to the UPF0311 family.</text>
</comment>
<dbReference type="Gene3D" id="2.40.160.20">
    <property type="match status" value="1"/>
</dbReference>
<dbReference type="PANTHER" id="PTHR37315">
    <property type="entry name" value="UPF0311 PROTEIN BLR7842"/>
    <property type="match status" value="1"/>
</dbReference>
<keyword evidence="3" id="KW-1185">Reference proteome</keyword>
<dbReference type="Pfam" id="PF11578">
    <property type="entry name" value="DUF3237"/>
    <property type="match status" value="1"/>
</dbReference>
<reference evidence="2 3" key="1">
    <citation type="submission" date="2023-07" db="EMBL/GenBank/DDBJ databases">
        <title>Sorghum-associated microbial communities from plants grown in Nebraska, USA.</title>
        <authorList>
            <person name="Schachtman D."/>
        </authorList>
    </citation>
    <scope>NUCLEOTIDE SEQUENCE [LARGE SCALE GENOMIC DNA]</scope>
    <source>
        <strain evidence="2 3">4249</strain>
    </source>
</reference>
<proteinExistence type="inferred from homology"/>
<dbReference type="InterPro" id="IPR020915">
    <property type="entry name" value="UPF0311"/>
</dbReference>